<accession>A0A4Y2TR50</accession>
<dbReference type="AlphaFoldDB" id="A0A4Y2TR50"/>
<sequence>MLSHLLSGFVKLIKGSPCKQMVLALLFLQCVHGHLCQLCRLELECFCIVIYLQRDISEHSNRGWTWNFYVMRGVLSLTPSSAVQTNSCIPRPKIIPTANVIGKFGFIPIIAHEWPKKHGFNHLVMENVLYLKLRPMDAEIGMAYHWIWTAGTKSAEEPHAG</sequence>
<evidence type="ECO:0000313" key="5">
    <source>
        <dbReference type="EMBL" id="GBO01566.1"/>
    </source>
</evidence>
<name>A0A4Y2TR50_ARAVE</name>
<evidence type="ECO:0000256" key="1">
    <source>
        <dbReference type="SAM" id="SignalP"/>
    </source>
</evidence>
<keyword evidence="6" id="KW-1185">Reference proteome</keyword>
<feature type="signal peptide" evidence="1">
    <location>
        <begin position="1"/>
        <end position="33"/>
    </location>
</feature>
<gene>
    <name evidence="2" type="ORF">AVEN_151760_1</name>
    <name evidence="4" type="ORF">AVEN_167606_1</name>
    <name evidence="3" type="ORF">AVEN_213672_1</name>
    <name evidence="5" type="ORF">AVEN_264707_1</name>
</gene>
<evidence type="ECO:0000313" key="4">
    <source>
        <dbReference type="EMBL" id="GBO01560.1"/>
    </source>
</evidence>
<dbReference type="EMBL" id="BGPR01029647">
    <property type="protein sequence ID" value="GBO01560.1"/>
    <property type="molecule type" value="Genomic_DNA"/>
</dbReference>
<dbReference type="EMBL" id="BGPR01023707">
    <property type="protein sequence ID" value="GBN91090.1"/>
    <property type="molecule type" value="Genomic_DNA"/>
</dbReference>
<protein>
    <submittedName>
        <fullName evidence="5">Uncharacterized protein</fullName>
    </submittedName>
</protein>
<organism evidence="5 6">
    <name type="scientific">Araneus ventricosus</name>
    <name type="common">Orbweaver spider</name>
    <name type="synonym">Epeira ventricosa</name>
    <dbReference type="NCBI Taxonomy" id="182803"/>
    <lineage>
        <taxon>Eukaryota</taxon>
        <taxon>Metazoa</taxon>
        <taxon>Ecdysozoa</taxon>
        <taxon>Arthropoda</taxon>
        <taxon>Chelicerata</taxon>
        <taxon>Arachnida</taxon>
        <taxon>Araneae</taxon>
        <taxon>Araneomorphae</taxon>
        <taxon>Entelegynae</taxon>
        <taxon>Araneoidea</taxon>
        <taxon>Araneidae</taxon>
        <taxon>Araneus</taxon>
    </lineage>
</organism>
<dbReference type="EMBL" id="BGPR01029648">
    <property type="protein sequence ID" value="GBO01566.1"/>
    <property type="molecule type" value="Genomic_DNA"/>
</dbReference>
<evidence type="ECO:0000313" key="3">
    <source>
        <dbReference type="EMBL" id="GBN91132.1"/>
    </source>
</evidence>
<reference evidence="5 6" key="1">
    <citation type="journal article" date="2019" name="Sci. Rep.">
        <title>Orb-weaving spider Araneus ventricosus genome elucidates the spidroin gene catalogue.</title>
        <authorList>
            <person name="Kono N."/>
            <person name="Nakamura H."/>
            <person name="Ohtoshi R."/>
            <person name="Moran D.A.P."/>
            <person name="Shinohara A."/>
            <person name="Yoshida Y."/>
            <person name="Fujiwara M."/>
            <person name="Mori M."/>
            <person name="Tomita M."/>
            <person name="Arakawa K."/>
        </authorList>
    </citation>
    <scope>NUCLEOTIDE SEQUENCE [LARGE SCALE GENOMIC DNA]</scope>
</reference>
<comment type="caution">
    <text evidence="5">The sequence shown here is derived from an EMBL/GenBank/DDBJ whole genome shotgun (WGS) entry which is preliminary data.</text>
</comment>
<keyword evidence="1" id="KW-0732">Signal</keyword>
<dbReference type="OrthoDB" id="7699940at2759"/>
<proteinExistence type="predicted"/>
<dbReference type="EMBL" id="BGPR01023722">
    <property type="protein sequence ID" value="GBN91132.1"/>
    <property type="molecule type" value="Genomic_DNA"/>
</dbReference>
<evidence type="ECO:0000313" key="2">
    <source>
        <dbReference type="EMBL" id="GBN91090.1"/>
    </source>
</evidence>
<evidence type="ECO:0000313" key="6">
    <source>
        <dbReference type="Proteomes" id="UP000499080"/>
    </source>
</evidence>
<feature type="chain" id="PRO_5036129265" evidence="1">
    <location>
        <begin position="34"/>
        <end position="161"/>
    </location>
</feature>
<dbReference type="Proteomes" id="UP000499080">
    <property type="component" value="Unassembled WGS sequence"/>
</dbReference>